<dbReference type="Gene3D" id="3.50.50.60">
    <property type="entry name" value="FAD/NAD(P)-binding domain"/>
    <property type="match status" value="1"/>
</dbReference>
<dbReference type="GO" id="GO:0008812">
    <property type="term" value="F:choline dehydrogenase activity"/>
    <property type="evidence" value="ECO:0007669"/>
    <property type="project" value="TreeGrafter"/>
</dbReference>
<evidence type="ECO:0000256" key="1">
    <source>
        <dbReference type="ARBA" id="ARBA00001974"/>
    </source>
</evidence>
<evidence type="ECO:0000313" key="9">
    <source>
        <dbReference type="Ensembl" id="ENSCSAVP00000004141.1"/>
    </source>
</evidence>
<reference evidence="10" key="1">
    <citation type="submission" date="2003-08" db="EMBL/GenBank/DDBJ databases">
        <authorList>
            <person name="Birren B."/>
            <person name="Nusbaum C."/>
            <person name="Abebe A."/>
            <person name="Abouelleil A."/>
            <person name="Adekoya E."/>
            <person name="Ait-zahra M."/>
            <person name="Allen N."/>
            <person name="Allen T."/>
            <person name="An P."/>
            <person name="Anderson M."/>
            <person name="Anderson S."/>
            <person name="Arachchi H."/>
            <person name="Armbruster J."/>
            <person name="Bachantsang P."/>
            <person name="Baldwin J."/>
            <person name="Barry A."/>
            <person name="Bayul T."/>
            <person name="Blitshsteyn B."/>
            <person name="Bloom T."/>
            <person name="Blye J."/>
            <person name="Boguslavskiy L."/>
            <person name="Borowsky M."/>
            <person name="Boukhgalter B."/>
            <person name="Brunache A."/>
            <person name="Butler J."/>
            <person name="Calixte N."/>
            <person name="Calvo S."/>
            <person name="Camarata J."/>
            <person name="Campo K."/>
            <person name="Chang J."/>
            <person name="Cheshatsang Y."/>
            <person name="Citroen M."/>
            <person name="Collymore A."/>
            <person name="Considine T."/>
            <person name="Cook A."/>
            <person name="Cooke P."/>
            <person name="Corum B."/>
            <person name="Cuomo C."/>
            <person name="David R."/>
            <person name="Dawoe T."/>
            <person name="Degray S."/>
            <person name="Dodge S."/>
            <person name="Dooley K."/>
            <person name="Dorje P."/>
            <person name="Dorjee K."/>
            <person name="Dorris L."/>
            <person name="Duffey N."/>
            <person name="Dupes A."/>
            <person name="Elkins T."/>
            <person name="Engels R."/>
            <person name="Erickson J."/>
            <person name="Farina A."/>
            <person name="Faro S."/>
            <person name="Ferreira P."/>
            <person name="Fischer H."/>
            <person name="Fitzgerald M."/>
            <person name="Foley K."/>
            <person name="Gage D."/>
            <person name="Galagan J."/>
            <person name="Gearin G."/>
            <person name="Gnerre S."/>
            <person name="Gnirke A."/>
            <person name="Goyette A."/>
            <person name="Graham J."/>
            <person name="Grandbois E."/>
            <person name="Gyaltsen K."/>
            <person name="Hafez N."/>
            <person name="Hagopian D."/>
            <person name="Hagos B."/>
            <person name="Hall J."/>
            <person name="Hatcher B."/>
            <person name="Heller A."/>
            <person name="Higgins H."/>
            <person name="Honan T."/>
            <person name="Horn A."/>
            <person name="Houde N."/>
            <person name="Hughes L."/>
            <person name="Hulme W."/>
            <person name="Husby E."/>
            <person name="Iliev I."/>
            <person name="Jaffe D."/>
            <person name="Jones C."/>
            <person name="Kamal M."/>
            <person name="Kamat A."/>
            <person name="Kamvysselis M."/>
            <person name="Karlsson E."/>
            <person name="Kells C."/>
            <person name="Kieu A."/>
            <person name="Kisner P."/>
            <person name="Kodira C."/>
            <person name="Kulbokas E."/>
            <person name="Labutti K."/>
            <person name="Lama D."/>
            <person name="Landers T."/>
            <person name="Leger J."/>
            <person name="Levine S."/>
            <person name="Lewis D."/>
            <person name="Lewis T."/>
            <person name="Lindblad-toh K."/>
            <person name="Liu X."/>
            <person name="Lokyitsang T."/>
            <person name="Lokyitsang Y."/>
            <person name="Lucien O."/>
            <person name="Lui A."/>
            <person name="Ma L.J."/>
            <person name="Mabbitt R."/>
            <person name="Macdonald J."/>
            <person name="Maclean C."/>
            <person name="Major J."/>
            <person name="Manning J."/>
            <person name="Marabella R."/>
            <person name="Maru K."/>
            <person name="Matthews C."/>
            <person name="Mauceli E."/>
            <person name="Mccarthy M."/>
            <person name="Mcdonough S."/>
            <person name="Mcghee T."/>
            <person name="Meldrim J."/>
            <person name="Meneus L."/>
            <person name="Mesirov J."/>
            <person name="Mihalev A."/>
            <person name="Mihova T."/>
            <person name="Mikkelsen T."/>
            <person name="Mlenga V."/>
            <person name="Moru K."/>
            <person name="Mozes J."/>
            <person name="Mulrain L."/>
            <person name="Munson G."/>
            <person name="Naylor J."/>
            <person name="Newes C."/>
            <person name="Nguyen C."/>
            <person name="Nguyen N."/>
            <person name="Nguyen T."/>
            <person name="Nicol R."/>
            <person name="Nielsen C."/>
            <person name="Nizzari M."/>
            <person name="Norbu C."/>
            <person name="Norbu N."/>
            <person name="O'donnell P."/>
            <person name="Okoawo O."/>
            <person name="O'leary S."/>
            <person name="Omotosho B."/>
            <person name="O'neill K."/>
            <person name="Osman S."/>
            <person name="Parker S."/>
            <person name="Perrin D."/>
            <person name="Phunkhang P."/>
            <person name="Piqani B."/>
            <person name="Purcell S."/>
            <person name="Rachupka T."/>
            <person name="Ramasamy U."/>
            <person name="Rameau R."/>
            <person name="Ray V."/>
            <person name="Raymond C."/>
            <person name="Retta R."/>
            <person name="Richardson S."/>
            <person name="Rise C."/>
            <person name="Rodriguez J."/>
            <person name="Rogers J."/>
            <person name="Rogov P."/>
            <person name="Rutman M."/>
            <person name="Schupbach R."/>
            <person name="Seaman C."/>
            <person name="Settipalli S."/>
            <person name="Sharpe T."/>
            <person name="Sheridan J."/>
            <person name="Sherpa N."/>
            <person name="Shi J."/>
            <person name="Smirnov S."/>
            <person name="Smith C."/>
            <person name="Sougnez C."/>
            <person name="Spencer B."/>
            <person name="Stalker J."/>
            <person name="Stange-thomann N."/>
            <person name="Stavropoulos S."/>
            <person name="Stetson K."/>
            <person name="Stone C."/>
            <person name="Stone S."/>
            <person name="Stubbs M."/>
            <person name="Talamas J."/>
            <person name="Tchuinga P."/>
            <person name="Tenzing P."/>
            <person name="Tesfaye S."/>
            <person name="Theodore J."/>
            <person name="Thoulutsang Y."/>
            <person name="Topham K."/>
            <person name="Towey S."/>
            <person name="Tsamla T."/>
            <person name="Tsomo N."/>
            <person name="Vallee D."/>
            <person name="Vassiliev H."/>
            <person name="Venkataraman V."/>
            <person name="Vinson J."/>
            <person name="Vo A."/>
            <person name="Wade C."/>
            <person name="Wang S."/>
            <person name="Wangchuk T."/>
            <person name="Wangdi T."/>
            <person name="Whittaker C."/>
            <person name="Wilkinson J."/>
            <person name="Wu Y."/>
            <person name="Wyman D."/>
            <person name="Yadav S."/>
            <person name="Yang S."/>
            <person name="Yang X."/>
            <person name="Yeager S."/>
            <person name="Yee E."/>
            <person name="Young G."/>
            <person name="Zainoun J."/>
            <person name="Zembeck L."/>
            <person name="Zimmer A."/>
            <person name="Zody M."/>
            <person name="Lander E."/>
        </authorList>
    </citation>
    <scope>NUCLEOTIDE SEQUENCE [LARGE SCALE GENOMIC DNA]</scope>
</reference>
<sequence length="564" mass="62682">YFQVGAGTSGCVVASRLSEANNTRVLVLEAGDEDVPNAVISVPGMYGQAFNTKLDWGFETIPQKQACKSLYNQKSRWPRGKVLGGSSSINALIYTRGSPRDFDLWSQMGATGWNYSEILPFYKKLESSGARDPLKMRGNDGPLRTTMFRELEKSEDFVNAGLELGYKKGDCNGGQFEGFHFVEATMRNGARETASTAYIRPAVRERPNQLHVVVNAQVEKVVFEGKTAVGVTFIKNGIRSFVRARKEVILSAGAVSTPHLLMLSGIGDKRHLSSLNITTIADIPGVGANLQDHFLTFGHFIDVEAKVRSLYDFLARHAMRSLFTLTISFPQRGNTRCGTTFISLIQNDGVICSKPKKYFQHGRQSETKSSRLHHFFNLVNPQFRSTAFNQAKNTKQELLSTFSIAPCLMTPHSSGSIRLKSSDPLEMPLIDPNYLSDPKDVELMVQGIWQIQQLFANSIQSSSSYTTNARTNPGNILPVEDLYKCLVRMETMTSYHPCCTAKMGKDKMAVVDPRLRVYNVQGLRIADASIMPVITSANTQGPCYMIGEKAAHMIKQDWDLLLRN</sequence>
<feature type="binding site" evidence="5">
    <location>
        <begin position="8"/>
        <end position="9"/>
    </location>
    <ligand>
        <name>FAD</name>
        <dbReference type="ChEBI" id="CHEBI:57692"/>
    </ligand>
</feature>
<dbReference type="PANTHER" id="PTHR11552">
    <property type="entry name" value="GLUCOSE-METHANOL-CHOLINE GMC OXIDOREDUCTASE"/>
    <property type="match status" value="1"/>
</dbReference>
<dbReference type="PANTHER" id="PTHR11552:SF147">
    <property type="entry name" value="CHOLINE DEHYDROGENASE, MITOCHONDRIAL"/>
    <property type="match status" value="1"/>
</dbReference>
<feature type="domain" description="Glucose-methanol-choline oxidoreductase N-terminal" evidence="8">
    <location>
        <begin position="253"/>
        <end position="267"/>
    </location>
</feature>
<dbReference type="AlphaFoldDB" id="H2YFP3"/>
<reference evidence="9" key="3">
    <citation type="submission" date="2025-09" db="UniProtKB">
        <authorList>
            <consortium name="Ensembl"/>
        </authorList>
    </citation>
    <scope>IDENTIFICATION</scope>
</reference>
<keyword evidence="3 6" id="KW-0285">Flavoprotein</keyword>
<organism evidence="9 10">
    <name type="scientific">Ciona savignyi</name>
    <name type="common">Pacific transparent sea squirt</name>
    <dbReference type="NCBI Taxonomy" id="51511"/>
    <lineage>
        <taxon>Eukaryota</taxon>
        <taxon>Metazoa</taxon>
        <taxon>Chordata</taxon>
        <taxon>Tunicata</taxon>
        <taxon>Ascidiacea</taxon>
        <taxon>Phlebobranchia</taxon>
        <taxon>Cionidae</taxon>
        <taxon>Ciona</taxon>
    </lineage>
</organism>
<evidence type="ECO:0000313" key="10">
    <source>
        <dbReference type="Proteomes" id="UP000007875"/>
    </source>
</evidence>
<reference evidence="9" key="2">
    <citation type="submission" date="2025-08" db="UniProtKB">
        <authorList>
            <consortium name="Ensembl"/>
        </authorList>
    </citation>
    <scope>IDENTIFICATION</scope>
</reference>
<dbReference type="PROSITE" id="PS00624">
    <property type="entry name" value="GMC_OXRED_2"/>
    <property type="match status" value="1"/>
</dbReference>
<dbReference type="Proteomes" id="UP000007875">
    <property type="component" value="Unassembled WGS sequence"/>
</dbReference>
<dbReference type="OMA" id="STTWHAC"/>
<dbReference type="PIRSF" id="PIRSF000137">
    <property type="entry name" value="Alcohol_oxidase"/>
    <property type="match status" value="1"/>
</dbReference>
<accession>H2YFP3</accession>
<dbReference type="GO" id="GO:0050660">
    <property type="term" value="F:flavin adenine dinucleotide binding"/>
    <property type="evidence" value="ECO:0007669"/>
    <property type="project" value="InterPro"/>
</dbReference>
<dbReference type="Ensembl" id="ENSCSAVT00000004204.1">
    <property type="protein sequence ID" value="ENSCSAVP00000004141.1"/>
    <property type="gene ID" value="ENSCSAVG00000002437.1"/>
</dbReference>
<dbReference type="PROSITE" id="PS00623">
    <property type="entry name" value="GMC_OXRED_1"/>
    <property type="match status" value="1"/>
</dbReference>
<comment type="similarity">
    <text evidence="2 6">Belongs to the GMC oxidoreductase family.</text>
</comment>
<dbReference type="Pfam" id="PF00732">
    <property type="entry name" value="GMC_oxred_N"/>
    <property type="match status" value="1"/>
</dbReference>
<protein>
    <recommendedName>
        <fullName evidence="7 8">Glucose-methanol-choline oxidoreductase N-terminal domain-containing protein</fullName>
    </recommendedName>
</protein>
<dbReference type="InParanoid" id="H2YFP3"/>
<feature type="binding site" evidence="5">
    <location>
        <position position="218"/>
    </location>
    <ligand>
        <name>FAD</name>
        <dbReference type="ChEBI" id="CHEBI:57692"/>
    </ligand>
</feature>
<dbReference type="Gene3D" id="3.30.560.10">
    <property type="entry name" value="Glucose Oxidase, domain 3"/>
    <property type="match status" value="1"/>
</dbReference>
<dbReference type="STRING" id="51511.ENSCSAVP00000004141"/>
<dbReference type="InterPro" id="IPR012132">
    <property type="entry name" value="GMC_OxRdtase"/>
</dbReference>
<feature type="binding site" evidence="5">
    <location>
        <position position="82"/>
    </location>
    <ligand>
        <name>FAD</name>
        <dbReference type="ChEBI" id="CHEBI:57692"/>
    </ligand>
</feature>
<dbReference type="InterPro" id="IPR007867">
    <property type="entry name" value="GMC_OxRtase_C"/>
</dbReference>
<feature type="domain" description="Glucose-methanol-choline oxidoreductase N-terminal" evidence="7">
    <location>
        <begin position="80"/>
        <end position="103"/>
    </location>
</feature>
<evidence type="ECO:0000256" key="4">
    <source>
        <dbReference type="ARBA" id="ARBA00022827"/>
    </source>
</evidence>
<dbReference type="GeneTree" id="ENSGT00940000165117"/>
<dbReference type="SUPFAM" id="SSF51905">
    <property type="entry name" value="FAD/NAD(P)-binding domain"/>
    <property type="match status" value="1"/>
</dbReference>
<comment type="cofactor">
    <cofactor evidence="1 5">
        <name>FAD</name>
        <dbReference type="ChEBI" id="CHEBI:57692"/>
    </cofactor>
</comment>
<evidence type="ECO:0000259" key="7">
    <source>
        <dbReference type="PROSITE" id="PS00623"/>
    </source>
</evidence>
<evidence type="ECO:0000256" key="5">
    <source>
        <dbReference type="PIRSR" id="PIRSR000137-2"/>
    </source>
</evidence>
<evidence type="ECO:0000259" key="8">
    <source>
        <dbReference type="PROSITE" id="PS00624"/>
    </source>
</evidence>
<dbReference type="eggNOG" id="KOG1238">
    <property type="taxonomic scope" value="Eukaryota"/>
</dbReference>
<keyword evidence="10" id="KW-1185">Reference proteome</keyword>
<dbReference type="InterPro" id="IPR036188">
    <property type="entry name" value="FAD/NAD-bd_sf"/>
</dbReference>
<dbReference type="GO" id="GO:0005743">
    <property type="term" value="C:mitochondrial inner membrane"/>
    <property type="evidence" value="ECO:0007669"/>
    <property type="project" value="TreeGrafter"/>
</dbReference>
<proteinExistence type="inferred from homology"/>
<dbReference type="SUPFAM" id="SSF54373">
    <property type="entry name" value="FAD-linked reductases, C-terminal domain"/>
    <property type="match status" value="1"/>
</dbReference>
<dbReference type="Pfam" id="PF05199">
    <property type="entry name" value="GMC_oxred_C"/>
    <property type="match status" value="1"/>
</dbReference>
<dbReference type="InterPro" id="IPR000172">
    <property type="entry name" value="GMC_OxRdtase_N"/>
</dbReference>
<keyword evidence="4 5" id="KW-0274">FAD</keyword>
<evidence type="ECO:0000256" key="6">
    <source>
        <dbReference type="RuleBase" id="RU003968"/>
    </source>
</evidence>
<name>H2YFP3_CIOSA</name>
<evidence type="ECO:0000256" key="2">
    <source>
        <dbReference type="ARBA" id="ARBA00010790"/>
    </source>
</evidence>
<evidence type="ECO:0000256" key="3">
    <source>
        <dbReference type="ARBA" id="ARBA00022630"/>
    </source>
</evidence>